<sequence length="118" mass="12574">MDVTPQQAETLQLIFERGAVSTSSLAEQLGIDPSTASRNLSGLERSGLISRKKGADDARQTDVRLTPRGKRIAESVAAGSSTSFAAVLEQLPRADRQRVTDALELLARAIGPADEVSR</sequence>
<feature type="region of interest" description="Disordered" evidence="3">
    <location>
        <begin position="33"/>
        <end position="61"/>
    </location>
</feature>
<feature type="domain" description="HTH marR-type" evidence="4">
    <location>
        <begin position="1"/>
        <end position="108"/>
    </location>
</feature>
<dbReference type="InterPro" id="IPR036390">
    <property type="entry name" value="WH_DNA-bd_sf"/>
</dbReference>
<evidence type="ECO:0000256" key="1">
    <source>
        <dbReference type="ARBA" id="ARBA00023015"/>
    </source>
</evidence>
<dbReference type="PROSITE" id="PS51000">
    <property type="entry name" value="HTH_DEOR_2"/>
    <property type="match status" value="1"/>
</dbReference>
<name>A0ABZ2MCA7_9BACT</name>
<dbReference type="InterPro" id="IPR036388">
    <property type="entry name" value="WH-like_DNA-bd_sf"/>
</dbReference>
<dbReference type="InterPro" id="IPR001034">
    <property type="entry name" value="DeoR_HTH"/>
</dbReference>
<dbReference type="SUPFAM" id="SSF46785">
    <property type="entry name" value="Winged helix' DNA-binding domain"/>
    <property type="match status" value="1"/>
</dbReference>
<protein>
    <submittedName>
        <fullName evidence="6">MarR family transcriptional regulator</fullName>
    </submittedName>
</protein>
<dbReference type="InterPro" id="IPR011991">
    <property type="entry name" value="ArsR-like_HTH"/>
</dbReference>
<evidence type="ECO:0000313" key="6">
    <source>
        <dbReference type="EMBL" id="WXB20149.1"/>
    </source>
</evidence>
<feature type="domain" description="HTH deoR-type" evidence="5">
    <location>
        <begin position="3"/>
        <end position="58"/>
    </location>
</feature>
<proteinExistence type="predicted"/>
<dbReference type="EMBL" id="CP089984">
    <property type="protein sequence ID" value="WXB20149.1"/>
    <property type="molecule type" value="Genomic_DNA"/>
</dbReference>
<dbReference type="RefSeq" id="WP_394829755.1">
    <property type="nucleotide sequence ID" value="NZ_CP089984.1"/>
</dbReference>
<dbReference type="PROSITE" id="PS50995">
    <property type="entry name" value="HTH_MARR_2"/>
    <property type="match status" value="1"/>
</dbReference>
<dbReference type="Pfam" id="PF01047">
    <property type="entry name" value="MarR"/>
    <property type="match status" value="1"/>
</dbReference>
<evidence type="ECO:0000259" key="5">
    <source>
        <dbReference type="PROSITE" id="PS51000"/>
    </source>
</evidence>
<dbReference type="PANTHER" id="PTHR33164:SF94">
    <property type="entry name" value="TRANSCRIPTIONAL REGULATORY PROTEIN-RELATED"/>
    <property type="match status" value="1"/>
</dbReference>
<dbReference type="InterPro" id="IPR000835">
    <property type="entry name" value="HTH_MarR-typ"/>
</dbReference>
<evidence type="ECO:0000259" key="4">
    <source>
        <dbReference type="PROSITE" id="PS50995"/>
    </source>
</evidence>
<dbReference type="SMART" id="SM00347">
    <property type="entry name" value="HTH_MARR"/>
    <property type="match status" value="1"/>
</dbReference>
<organism evidence="6 7">
    <name type="scientific">Pendulispora albinea</name>
    <dbReference type="NCBI Taxonomy" id="2741071"/>
    <lineage>
        <taxon>Bacteria</taxon>
        <taxon>Pseudomonadati</taxon>
        <taxon>Myxococcota</taxon>
        <taxon>Myxococcia</taxon>
        <taxon>Myxococcales</taxon>
        <taxon>Sorangiineae</taxon>
        <taxon>Pendulisporaceae</taxon>
        <taxon>Pendulispora</taxon>
    </lineage>
</organism>
<accession>A0ABZ2MCA7</accession>
<dbReference type="Gene3D" id="1.10.10.10">
    <property type="entry name" value="Winged helix-like DNA-binding domain superfamily/Winged helix DNA-binding domain"/>
    <property type="match status" value="1"/>
</dbReference>
<dbReference type="InterPro" id="IPR039422">
    <property type="entry name" value="MarR/SlyA-like"/>
</dbReference>
<evidence type="ECO:0000313" key="7">
    <source>
        <dbReference type="Proteomes" id="UP001370348"/>
    </source>
</evidence>
<keyword evidence="7" id="KW-1185">Reference proteome</keyword>
<dbReference type="CDD" id="cd00090">
    <property type="entry name" value="HTH_ARSR"/>
    <property type="match status" value="1"/>
</dbReference>
<dbReference type="PRINTS" id="PR00598">
    <property type="entry name" value="HTHMARR"/>
</dbReference>
<reference evidence="6 7" key="1">
    <citation type="submission" date="2021-12" db="EMBL/GenBank/DDBJ databases">
        <title>Discovery of the Pendulisporaceae a myxobacterial family with distinct sporulation behavior and unique specialized metabolism.</title>
        <authorList>
            <person name="Garcia R."/>
            <person name="Popoff A."/>
            <person name="Bader C.D."/>
            <person name="Loehr J."/>
            <person name="Walesch S."/>
            <person name="Walt C."/>
            <person name="Boldt J."/>
            <person name="Bunk B."/>
            <person name="Haeckl F.J.F.P.J."/>
            <person name="Gunesch A.P."/>
            <person name="Birkelbach J."/>
            <person name="Nuebel U."/>
            <person name="Pietschmann T."/>
            <person name="Bach T."/>
            <person name="Mueller R."/>
        </authorList>
    </citation>
    <scope>NUCLEOTIDE SEQUENCE [LARGE SCALE GENOMIC DNA]</scope>
    <source>
        <strain evidence="6 7">MSr11954</strain>
    </source>
</reference>
<dbReference type="PANTHER" id="PTHR33164">
    <property type="entry name" value="TRANSCRIPTIONAL REGULATOR, MARR FAMILY"/>
    <property type="match status" value="1"/>
</dbReference>
<keyword evidence="2" id="KW-0804">Transcription</keyword>
<dbReference type="Proteomes" id="UP001370348">
    <property type="component" value="Chromosome"/>
</dbReference>
<keyword evidence="1" id="KW-0805">Transcription regulation</keyword>
<evidence type="ECO:0000256" key="2">
    <source>
        <dbReference type="ARBA" id="ARBA00023163"/>
    </source>
</evidence>
<evidence type="ECO:0000256" key="3">
    <source>
        <dbReference type="SAM" id="MobiDB-lite"/>
    </source>
</evidence>
<gene>
    <name evidence="6" type="ORF">LZC94_23390</name>
</gene>